<dbReference type="STRING" id="683960.A0A1E3NWJ9"/>
<dbReference type="PROSITE" id="PS51481">
    <property type="entry name" value="DHAK"/>
    <property type="match status" value="1"/>
</dbReference>
<evidence type="ECO:0000256" key="5">
    <source>
        <dbReference type="ARBA" id="ARBA00022741"/>
    </source>
</evidence>
<evidence type="ECO:0000313" key="13">
    <source>
        <dbReference type="EMBL" id="ODQ57579.1"/>
    </source>
</evidence>
<dbReference type="InterPro" id="IPR050861">
    <property type="entry name" value="Dihydroxyacetone_Kinase"/>
</dbReference>
<evidence type="ECO:0000256" key="2">
    <source>
        <dbReference type="ARBA" id="ARBA00004778"/>
    </source>
</evidence>
<evidence type="ECO:0000256" key="1">
    <source>
        <dbReference type="ARBA" id="ARBA00003264"/>
    </source>
</evidence>
<dbReference type="InterPro" id="IPR004006">
    <property type="entry name" value="DhaK_dom"/>
</dbReference>
<evidence type="ECO:0000256" key="7">
    <source>
        <dbReference type="ARBA" id="ARBA00022798"/>
    </source>
</evidence>
<comment type="similarity">
    <text evidence="3">Belongs to the dihydroxyacetone kinase (DAK) family.</text>
</comment>
<feature type="domain" description="DhaK" evidence="12">
    <location>
        <begin position="10"/>
        <end position="361"/>
    </location>
</feature>
<accession>A0A1E3NWJ9</accession>
<evidence type="ECO:0000256" key="9">
    <source>
        <dbReference type="ARBA" id="ARBA00047974"/>
    </source>
</evidence>
<keyword evidence="14" id="KW-1185">Reference proteome</keyword>
<evidence type="ECO:0000256" key="4">
    <source>
        <dbReference type="ARBA" id="ARBA00022679"/>
    </source>
</evidence>
<feature type="domain" description="DhaL" evidence="11">
    <location>
        <begin position="409"/>
        <end position="612"/>
    </location>
</feature>
<keyword evidence="4" id="KW-0808">Transferase</keyword>
<dbReference type="Gene3D" id="3.30.1180.20">
    <property type="entry name" value="Dihydroxyacetone kinase, domain 2"/>
    <property type="match status" value="1"/>
</dbReference>
<keyword evidence="8" id="KW-0067">ATP-binding</keyword>
<dbReference type="SMART" id="SM01120">
    <property type="entry name" value="Dak2"/>
    <property type="match status" value="1"/>
</dbReference>
<evidence type="ECO:0000259" key="12">
    <source>
        <dbReference type="PROSITE" id="PS51481"/>
    </source>
</evidence>
<dbReference type="RefSeq" id="XP_019036786.1">
    <property type="nucleotide sequence ID" value="XM_019184211.1"/>
</dbReference>
<proteinExistence type="inferred from homology"/>
<evidence type="ECO:0000313" key="14">
    <source>
        <dbReference type="Proteomes" id="UP000094112"/>
    </source>
</evidence>
<dbReference type="UniPathway" id="UPA00617">
    <property type="reaction ID" value="UER00669"/>
</dbReference>
<dbReference type="FunFam" id="3.40.50.10440:FF:000001">
    <property type="entry name" value="Dihydroxyacetone kinase, DhaK subunit"/>
    <property type="match status" value="1"/>
</dbReference>
<evidence type="ECO:0000259" key="11">
    <source>
        <dbReference type="PROSITE" id="PS51480"/>
    </source>
</evidence>
<dbReference type="SUPFAM" id="SSF101473">
    <property type="entry name" value="DhaL-like"/>
    <property type="match status" value="1"/>
</dbReference>
<dbReference type="Proteomes" id="UP000094112">
    <property type="component" value="Unassembled WGS sequence"/>
</dbReference>
<dbReference type="Gene3D" id="3.40.50.10440">
    <property type="entry name" value="Dihydroxyacetone kinase, domain 1"/>
    <property type="match status" value="1"/>
</dbReference>
<comment type="function">
    <text evidence="1">Catalyzes both the phosphorylation of dihydroxyacetone and of glyceraldehyde.</text>
</comment>
<dbReference type="GO" id="GO:0005524">
    <property type="term" value="F:ATP binding"/>
    <property type="evidence" value="ECO:0007669"/>
    <property type="project" value="UniProtKB-KW"/>
</dbReference>
<dbReference type="PANTHER" id="PTHR28629">
    <property type="entry name" value="TRIOKINASE/FMN CYCLASE"/>
    <property type="match status" value="1"/>
</dbReference>
<protein>
    <recommendedName>
        <fullName evidence="15">Dihydroxyacetone kinase</fullName>
    </recommendedName>
</protein>
<evidence type="ECO:0000256" key="6">
    <source>
        <dbReference type="ARBA" id="ARBA00022777"/>
    </source>
</evidence>
<dbReference type="GO" id="GO:0019588">
    <property type="term" value="P:anaerobic glycerol catabolic process"/>
    <property type="evidence" value="ECO:0007669"/>
    <property type="project" value="UniProtKB-UniPathway"/>
</dbReference>
<reference evidence="13 14" key="1">
    <citation type="journal article" date="2016" name="Proc. Natl. Acad. Sci. U.S.A.">
        <title>Comparative genomics of biotechnologically important yeasts.</title>
        <authorList>
            <person name="Riley R."/>
            <person name="Haridas S."/>
            <person name="Wolfe K.H."/>
            <person name="Lopes M.R."/>
            <person name="Hittinger C.T."/>
            <person name="Goeker M."/>
            <person name="Salamov A.A."/>
            <person name="Wisecaver J.H."/>
            <person name="Long T.M."/>
            <person name="Calvey C.H."/>
            <person name="Aerts A.L."/>
            <person name="Barry K.W."/>
            <person name="Choi C."/>
            <person name="Clum A."/>
            <person name="Coughlan A.Y."/>
            <person name="Deshpande S."/>
            <person name="Douglass A.P."/>
            <person name="Hanson S.J."/>
            <person name="Klenk H.-P."/>
            <person name="LaButti K.M."/>
            <person name="Lapidus A."/>
            <person name="Lindquist E.A."/>
            <person name="Lipzen A.M."/>
            <person name="Meier-Kolthoff J.P."/>
            <person name="Ohm R.A."/>
            <person name="Otillar R.P."/>
            <person name="Pangilinan J.L."/>
            <person name="Peng Y."/>
            <person name="Rokas A."/>
            <person name="Rosa C.A."/>
            <person name="Scheuner C."/>
            <person name="Sibirny A.A."/>
            <person name="Slot J.C."/>
            <person name="Stielow J.B."/>
            <person name="Sun H."/>
            <person name="Kurtzman C.P."/>
            <person name="Blackwell M."/>
            <person name="Grigoriev I.V."/>
            <person name="Jeffries T.W."/>
        </authorList>
    </citation>
    <scope>NUCLEOTIDE SEQUENCE [LARGE SCALE GENOMIC DNA]</scope>
    <source>
        <strain evidence="14">ATCC 58044 / CBS 1984 / NCYC 433 / NRRL Y-366-8</strain>
    </source>
</reference>
<dbReference type="EMBL" id="KV454213">
    <property type="protein sequence ID" value="ODQ57579.1"/>
    <property type="molecule type" value="Genomic_DNA"/>
</dbReference>
<comment type="pathway">
    <text evidence="2">Polyol metabolism; glycerol fermentation; glycerone phosphate from glycerol (oxidative route): step 2/2.</text>
</comment>
<dbReference type="SUPFAM" id="SSF82549">
    <property type="entry name" value="DAK1/DegV-like"/>
    <property type="match status" value="1"/>
</dbReference>
<name>A0A1E3NWJ9_WICAA</name>
<dbReference type="GeneID" id="30201457"/>
<sequence length="615" mass="67592">MSNKHFLPSDTNKLVPNCLRVITYEYPFLSILERERVVFNNKFNSSNVSLISGGGSGHEPGFYGLVGPGMLSAVAHGEVFASPNYRNVKAAEKITHELNGDNGDEWGGCIFILTNYTGDNLYFGMAAQDLIAKYGVDKIRILRVTDDVAVPRTSGALVGRRTLAGITIVSKLTGAASQAGYGIDDIFEFGQKIIDSIGSINAGLDHVHISGYKSDADFGKLKPNELEIGLGIHNEPGVEKLDHIPRNEELVSILLKMILDTSDKERGFFNYSPGDKIVLLINNLGGVPVLEEKNILFSALEILEKDYNIKPVRIYTGRYITSFNAQIFTISLFNATTATTKTFGLDKIFEFLDQHTDAICWTNTKFENGTESINNKKQIIENFVHYDETDTTENFNNDAKAQKFFIDPIKLDKIARTAATRVIEKEPELTDWDTKMGDGDCGFGLKLGAELLLKQLDNEKIAQSGSILKVLHVLLNIIKDDMGGTLGAIIFIFLKAVINNIELLINETPNISPVDAFSDSLEVGLTTLYDYTKARVGHRTVMDVLIPFVESFKSSQDIIKAVQVAHQAAEGTRKLKPKLGRATYVGNVNGSSELPPDPGAYGIYEAISALSLCVE</sequence>
<dbReference type="Pfam" id="PF02734">
    <property type="entry name" value="Dak2"/>
    <property type="match status" value="1"/>
</dbReference>
<keyword evidence="5" id="KW-0547">Nucleotide-binding</keyword>
<evidence type="ECO:0000256" key="3">
    <source>
        <dbReference type="ARBA" id="ARBA00008757"/>
    </source>
</evidence>
<dbReference type="OrthoDB" id="1724672at2759"/>
<keyword evidence="7" id="KW-0319">Glycerol metabolism</keyword>
<organism evidence="13 14">
    <name type="scientific">Wickerhamomyces anomalus (strain ATCC 58044 / CBS 1984 / NCYC 433 / NRRL Y-366-8)</name>
    <name type="common">Yeast</name>
    <name type="synonym">Hansenula anomala</name>
    <dbReference type="NCBI Taxonomy" id="683960"/>
    <lineage>
        <taxon>Eukaryota</taxon>
        <taxon>Fungi</taxon>
        <taxon>Dikarya</taxon>
        <taxon>Ascomycota</taxon>
        <taxon>Saccharomycotina</taxon>
        <taxon>Saccharomycetes</taxon>
        <taxon>Phaffomycetales</taxon>
        <taxon>Wickerhamomycetaceae</taxon>
        <taxon>Wickerhamomyces</taxon>
    </lineage>
</organism>
<evidence type="ECO:0000256" key="10">
    <source>
        <dbReference type="ARBA" id="ARBA00048898"/>
    </source>
</evidence>
<dbReference type="InterPro" id="IPR004007">
    <property type="entry name" value="DhaL_dom"/>
</dbReference>
<keyword evidence="6" id="KW-0418">Kinase</keyword>
<evidence type="ECO:0000256" key="8">
    <source>
        <dbReference type="ARBA" id="ARBA00022840"/>
    </source>
</evidence>
<evidence type="ECO:0008006" key="15">
    <source>
        <dbReference type="Google" id="ProtNLM"/>
    </source>
</evidence>
<comment type="catalytic activity">
    <reaction evidence="10">
        <text>dihydroxyacetone + ATP = dihydroxyacetone phosphate + ADP + H(+)</text>
        <dbReference type="Rhea" id="RHEA:15773"/>
        <dbReference type="ChEBI" id="CHEBI:15378"/>
        <dbReference type="ChEBI" id="CHEBI:16016"/>
        <dbReference type="ChEBI" id="CHEBI:30616"/>
        <dbReference type="ChEBI" id="CHEBI:57642"/>
        <dbReference type="ChEBI" id="CHEBI:456216"/>
        <dbReference type="EC" id="2.7.1.29"/>
    </reaction>
</comment>
<dbReference type="Gene3D" id="1.25.40.340">
    <property type="match status" value="1"/>
</dbReference>
<dbReference type="AlphaFoldDB" id="A0A1E3NWJ9"/>
<dbReference type="GO" id="GO:0050354">
    <property type="term" value="F:triokinase activity"/>
    <property type="evidence" value="ECO:0007669"/>
    <property type="project" value="UniProtKB-EC"/>
</dbReference>
<dbReference type="InterPro" id="IPR036117">
    <property type="entry name" value="DhaL_dom_sf"/>
</dbReference>
<dbReference type="GO" id="GO:0004371">
    <property type="term" value="F:glycerone kinase activity"/>
    <property type="evidence" value="ECO:0007669"/>
    <property type="project" value="UniProtKB-EC"/>
</dbReference>
<dbReference type="GO" id="GO:0005829">
    <property type="term" value="C:cytosol"/>
    <property type="evidence" value="ECO:0007669"/>
    <property type="project" value="TreeGrafter"/>
</dbReference>
<comment type="catalytic activity">
    <reaction evidence="9">
        <text>D-glyceraldehyde + ATP = D-glyceraldehyde 3-phosphate + ADP + H(+)</text>
        <dbReference type="Rhea" id="RHEA:13941"/>
        <dbReference type="ChEBI" id="CHEBI:15378"/>
        <dbReference type="ChEBI" id="CHEBI:17378"/>
        <dbReference type="ChEBI" id="CHEBI:30616"/>
        <dbReference type="ChEBI" id="CHEBI:59776"/>
        <dbReference type="ChEBI" id="CHEBI:456216"/>
        <dbReference type="EC" id="2.7.1.28"/>
    </reaction>
</comment>
<dbReference type="PROSITE" id="PS51480">
    <property type="entry name" value="DHAL"/>
    <property type="match status" value="1"/>
</dbReference>
<dbReference type="PANTHER" id="PTHR28629:SF1">
    <property type="entry name" value="YALI0F01606P"/>
    <property type="match status" value="1"/>
</dbReference>
<dbReference type="Pfam" id="PF02733">
    <property type="entry name" value="Dak1"/>
    <property type="match status" value="1"/>
</dbReference>
<dbReference type="FunFam" id="3.30.1180.20:FF:000001">
    <property type="entry name" value="Dihydroxyacetone kinase 1"/>
    <property type="match status" value="1"/>
</dbReference>
<gene>
    <name evidence="13" type="ORF">WICANDRAFT_70669</name>
</gene>